<feature type="transmembrane region" description="Helical" evidence="2">
    <location>
        <begin position="27"/>
        <end position="49"/>
    </location>
</feature>
<dbReference type="PANTHER" id="PTHR46580">
    <property type="entry name" value="SENSOR KINASE-RELATED"/>
    <property type="match status" value="1"/>
</dbReference>
<evidence type="ECO:0000256" key="1">
    <source>
        <dbReference type="ARBA" id="ARBA00022729"/>
    </source>
</evidence>
<dbReference type="Pfam" id="PF13517">
    <property type="entry name" value="FG-GAP_3"/>
    <property type="match status" value="3"/>
</dbReference>
<feature type="transmembrane region" description="Helical" evidence="2">
    <location>
        <begin position="516"/>
        <end position="537"/>
    </location>
</feature>
<proteinExistence type="predicted"/>
<evidence type="ECO:0000256" key="2">
    <source>
        <dbReference type="SAM" id="Phobius"/>
    </source>
</evidence>
<sequence length="1371" mass="154903">MHSTWTDPRADDVVMNGFFVGCTPLEALLHSTLDCLYIIECLQVLIYYFPNMKQMHLNWTDSVLSSKRENVFVKDYLLDLFIEQWSTEINYSKYFDECAPSSCTYNTVQRINFANGITLFISLYGGLIILLRLITPLLATICLNLKCPSRNMNVSFGAFLTILLFTSLSTKIATTRVIHPSLTTCKNLEIQHSETLRCPCSNMIISHGTFITLSPVVHQICSSDFVTDEWLSIMQNDKRRLDSLDWRNKAFSKFSLLSNLCRLANKTISDAIHNFLLQPFIASNALSESDFDLQLNAILDRFFQSTILYFGLLLETERILTQVDQPYIGSDMSPSVFSDTDENVIGELTKNITNNKLTLKLLLKLAGPRGTDPTSTGCICAVDIYCQVPAFVFYLVTGVGPIYYNVSGSVVACSATNSLMLSTLECYYNDSDCFSILMSSIKDYYFFNNGHDLRFIVRPLVYNSTSSRFPPNTSISKIIKNMTIEQWNPSYSYNRFYNSCAPSFCTYSKQIRIKTIVEVIIAMISMIGGLIFALRLITPLLLRDFGSNVDQLTAKCLGRWATRLYLETYTKTFDEPSMNWTKQLYKQYGNELKCPCSSIASTYERFVKIEPVFHEICSSPFASEEGRANLTANLIYYFSFYSLKDYRRFLSAHLQFLQGLCELSNQAANISIQGFLSSLFSTTEILSEESFHTLLNSIIKQNELNPSTTITDLLFVIRNIYHGNAIISLYGTNFEYIAPWDDIINTYLPTQALIYDDECSCGLHLNCTTQAKFISIIPSKSISIKGLKIGCTPSESFRASTLECFYNQSCIDLVQQITNQPSQINLTNSLKSLSTNKSRFLINTTIGELINNLFIEQWNTTINYTSYFERCLPLLCSYTYIQQSSFLSIMTYLLTLQGGLAILLRWICPKIVQIVFKVYRYRKRRINTIQPADLADTGTIENINTITQSSPSNSEVTTTATTTPPNSVLSTRYILKIALICVLLLCVITALIIFSIVIAQRNKNQGKSTKSACQLKIQPITIERQWLLESIDDHVIADFNGDDRLDIAFMDSERSSMNVLLGNGNATFGARIISLKNQTHGLRKLYVSDFNNDRKLDLAAINPNKDYIAVFFGNGDGNFEIKTKLDLRTNYRPLAMTIADFNNDNYSDIAVVVPTSSSIHVFLGKDNGDFLEYPRLYLTPRSYPVKLVVADFNCDNRQDIAVVSQLAKTIDVFIGRGDGRFEMEKTSFAGDGEHRLVDLAVGDFNKDNIPDIVVSYHSINRINVIFGYGNGTVGNNKRFTIGDYSETNQMVVRDFNNDQYLDIGFGREGKSLNVLLGSGDGNFELQTAFQIRFITGNIWIGTGDFNGDGHEDIIYANDMDRLYDVLLLTCE</sequence>
<gene>
    <name evidence="3" type="ORF">JYZ213_LOCUS10934</name>
</gene>
<dbReference type="PANTHER" id="PTHR46580:SF4">
    <property type="entry name" value="ATP_GTP-BINDING PROTEIN"/>
    <property type="match status" value="1"/>
</dbReference>
<keyword evidence="2" id="KW-1133">Transmembrane helix</keyword>
<accession>A0A814A233</accession>
<protein>
    <submittedName>
        <fullName evidence="3">Uncharacterized protein</fullName>
    </submittedName>
</protein>
<dbReference type="Gene3D" id="2.130.10.130">
    <property type="entry name" value="Integrin alpha, N-terminal"/>
    <property type="match status" value="2"/>
</dbReference>
<keyword evidence="2" id="KW-0472">Membrane</keyword>
<feature type="transmembrane region" description="Helical" evidence="2">
    <location>
        <begin position="113"/>
        <end position="134"/>
    </location>
</feature>
<feature type="transmembrane region" description="Helical" evidence="2">
    <location>
        <begin position="154"/>
        <end position="173"/>
    </location>
</feature>
<name>A0A814A233_9BILA</name>
<reference evidence="3" key="1">
    <citation type="submission" date="2021-02" db="EMBL/GenBank/DDBJ databases">
        <authorList>
            <person name="Nowell W R."/>
        </authorList>
    </citation>
    <scope>NUCLEOTIDE SEQUENCE</scope>
</reference>
<evidence type="ECO:0000313" key="4">
    <source>
        <dbReference type="Proteomes" id="UP000663845"/>
    </source>
</evidence>
<dbReference type="Proteomes" id="UP000663845">
    <property type="component" value="Unassembled WGS sequence"/>
</dbReference>
<keyword evidence="1" id="KW-0732">Signal</keyword>
<evidence type="ECO:0000313" key="3">
    <source>
        <dbReference type="EMBL" id="CAF0908276.1"/>
    </source>
</evidence>
<feature type="transmembrane region" description="Helical" evidence="2">
    <location>
        <begin position="977"/>
        <end position="999"/>
    </location>
</feature>
<organism evidence="3 4">
    <name type="scientific">Adineta steineri</name>
    <dbReference type="NCBI Taxonomy" id="433720"/>
    <lineage>
        <taxon>Eukaryota</taxon>
        <taxon>Metazoa</taxon>
        <taxon>Spiralia</taxon>
        <taxon>Gnathifera</taxon>
        <taxon>Rotifera</taxon>
        <taxon>Eurotatoria</taxon>
        <taxon>Bdelloidea</taxon>
        <taxon>Adinetida</taxon>
        <taxon>Adinetidae</taxon>
        <taxon>Adineta</taxon>
    </lineage>
</organism>
<dbReference type="InterPro" id="IPR028994">
    <property type="entry name" value="Integrin_alpha_N"/>
</dbReference>
<dbReference type="EMBL" id="CAJNOG010000081">
    <property type="protein sequence ID" value="CAF0908276.1"/>
    <property type="molecule type" value="Genomic_DNA"/>
</dbReference>
<comment type="caution">
    <text evidence="3">The sequence shown here is derived from an EMBL/GenBank/DDBJ whole genome shotgun (WGS) entry which is preliminary data.</text>
</comment>
<keyword evidence="2" id="KW-0812">Transmembrane</keyword>
<dbReference type="InterPro" id="IPR013517">
    <property type="entry name" value="FG-GAP"/>
</dbReference>
<dbReference type="SUPFAM" id="SSF69318">
    <property type="entry name" value="Integrin alpha N-terminal domain"/>
    <property type="match status" value="1"/>
</dbReference>
<feature type="transmembrane region" description="Helical" evidence="2">
    <location>
        <begin position="886"/>
        <end position="907"/>
    </location>
</feature>